<dbReference type="SUPFAM" id="SSF50998">
    <property type="entry name" value="Quinoprotein alcohol dehydrogenase-like"/>
    <property type="match status" value="1"/>
</dbReference>
<gene>
    <name evidence="1" type="ORF">Aco03nite_019590</name>
</gene>
<dbReference type="Gene3D" id="2.130.10.10">
    <property type="entry name" value="YVTN repeat-like/Quinoprotein amine dehydrogenase"/>
    <property type="match status" value="1"/>
</dbReference>
<evidence type="ECO:0000313" key="2">
    <source>
        <dbReference type="Proteomes" id="UP000612282"/>
    </source>
</evidence>
<evidence type="ECO:0000313" key="1">
    <source>
        <dbReference type="EMBL" id="GID53555.1"/>
    </source>
</evidence>
<sequence>MTFPTPGGTGEVLSGTSPVLFSPYPPGMKTRNRMLTAGAGLMTVALTGCSTPMVEPIKPLEPIPAITAGAKQFDPPVRFSDQPLNVGLPPGGDALLHGPLVFFGTSEAVTVTDVRTGQEVAELAPENKPGTVSGDPAGADYHDAVLVTSSAGERVVVPYVTVETGSGTARDREKAELVVADAATGQSAGVLQVDVPANAYDYSTDGRLAVAGTSGDLVVLVFEGSEQLAPETVAVDVVTGKTVWRRPGLAAAAVLGDTVIGADGLETRHLAGAAVADGVQRWKQTQTQVLRITPAGPKYATVHGRKNDGSFTRILTLVDAAGAAAGEFDPANDFTDCFYDEQSTTVCAGYGNGAQFAIGFDATTAAVLWRLPTQDRLAPRVGAAWHGAVYGEVKTRAVALDARTGADRENSDGLAIPAAVNGYGALTSTPQFFPAVG</sequence>
<dbReference type="InterPro" id="IPR011047">
    <property type="entry name" value="Quinoprotein_ADH-like_sf"/>
</dbReference>
<dbReference type="InterPro" id="IPR015943">
    <property type="entry name" value="WD40/YVTN_repeat-like_dom_sf"/>
</dbReference>
<dbReference type="Proteomes" id="UP000612282">
    <property type="component" value="Unassembled WGS sequence"/>
</dbReference>
<dbReference type="EMBL" id="BOMG01000032">
    <property type="protein sequence ID" value="GID53555.1"/>
    <property type="molecule type" value="Genomic_DNA"/>
</dbReference>
<proteinExistence type="predicted"/>
<organism evidence="1 2">
    <name type="scientific">Actinoplanes couchii</name>
    <dbReference type="NCBI Taxonomy" id="403638"/>
    <lineage>
        <taxon>Bacteria</taxon>
        <taxon>Bacillati</taxon>
        <taxon>Actinomycetota</taxon>
        <taxon>Actinomycetes</taxon>
        <taxon>Micromonosporales</taxon>
        <taxon>Micromonosporaceae</taxon>
        <taxon>Actinoplanes</taxon>
    </lineage>
</organism>
<keyword evidence="2" id="KW-1185">Reference proteome</keyword>
<comment type="caution">
    <text evidence="1">The sequence shown here is derived from an EMBL/GenBank/DDBJ whole genome shotgun (WGS) entry which is preliminary data.</text>
</comment>
<accession>A0ABQ3X4V9</accession>
<reference evidence="1 2" key="1">
    <citation type="submission" date="2021-01" db="EMBL/GenBank/DDBJ databases">
        <title>Whole genome shotgun sequence of Actinoplanes couchii NBRC 106145.</title>
        <authorList>
            <person name="Komaki H."/>
            <person name="Tamura T."/>
        </authorList>
    </citation>
    <scope>NUCLEOTIDE SEQUENCE [LARGE SCALE GENOMIC DNA]</scope>
    <source>
        <strain evidence="1 2">NBRC 106145</strain>
    </source>
</reference>
<name>A0ABQ3X4V9_9ACTN</name>
<evidence type="ECO:0008006" key="3">
    <source>
        <dbReference type="Google" id="ProtNLM"/>
    </source>
</evidence>
<protein>
    <recommendedName>
        <fullName evidence="3">Pyrroloquinoline-quinone binding quinoprotein</fullName>
    </recommendedName>
</protein>